<dbReference type="AlphaFoldDB" id="A0A1S6INX0"/>
<dbReference type="EMBL" id="CP019728">
    <property type="protein sequence ID" value="AQS53253.1"/>
    <property type="molecule type" value="Genomic_DNA"/>
</dbReference>
<name>A0A1S6INX0_9LACT</name>
<dbReference type="STRING" id="708126.BW727_100860"/>
<keyword evidence="9" id="KW-1185">Reference proteome</keyword>
<keyword evidence="3 6" id="KW-0812">Transmembrane</keyword>
<evidence type="ECO:0000313" key="9">
    <source>
        <dbReference type="Proteomes" id="UP000188993"/>
    </source>
</evidence>
<comment type="similarity">
    <text evidence="6">Belongs to the TVP38/TMEM64 family.</text>
</comment>
<protein>
    <recommendedName>
        <fullName evidence="6">TVP38/TMEM64 family membrane protein</fullName>
    </recommendedName>
</protein>
<feature type="transmembrane region" description="Helical" evidence="6">
    <location>
        <begin position="157"/>
        <end position="175"/>
    </location>
</feature>
<evidence type="ECO:0000256" key="5">
    <source>
        <dbReference type="ARBA" id="ARBA00023136"/>
    </source>
</evidence>
<dbReference type="Pfam" id="PF09335">
    <property type="entry name" value="VTT_dom"/>
    <property type="match status" value="1"/>
</dbReference>
<evidence type="ECO:0000256" key="2">
    <source>
        <dbReference type="ARBA" id="ARBA00022475"/>
    </source>
</evidence>
<evidence type="ECO:0000313" key="8">
    <source>
        <dbReference type="EMBL" id="AQS53253.1"/>
    </source>
</evidence>
<dbReference type="KEGG" id="jda:BW727_100860"/>
<feature type="transmembrane region" description="Helical" evidence="6">
    <location>
        <begin position="99"/>
        <end position="123"/>
    </location>
</feature>
<feature type="transmembrane region" description="Helical" evidence="6">
    <location>
        <begin position="68"/>
        <end position="87"/>
    </location>
</feature>
<dbReference type="PANTHER" id="PTHR12677">
    <property type="entry name" value="GOLGI APPARATUS MEMBRANE PROTEIN TVP38-RELATED"/>
    <property type="match status" value="1"/>
</dbReference>
<dbReference type="InterPro" id="IPR032816">
    <property type="entry name" value="VTT_dom"/>
</dbReference>
<feature type="transmembrane region" description="Helical" evidence="6">
    <location>
        <begin position="187"/>
        <end position="206"/>
    </location>
</feature>
<dbReference type="Proteomes" id="UP000188993">
    <property type="component" value="Chromosome"/>
</dbReference>
<evidence type="ECO:0000259" key="7">
    <source>
        <dbReference type="Pfam" id="PF09335"/>
    </source>
</evidence>
<evidence type="ECO:0000256" key="4">
    <source>
        <dbReference type="ARBA" id="ARBA00022989"/>
    </source>
</evidence>
<dbReference type="InterPro" id="IPR015414">
    <property type="entry name" value="TMEM64"/>
</dbReference>
<keyword evidence="5 6" id="KW-0472">Membrane</keyword>
<dbReference type="GO" id="GO:0005886">
    <property type="term" value="C:plasma membrane"/>
    <property type="evidence" value="ECO:0007669"/>
    <property type="project" value="UniProtKB-SubCell"/>
</dbReference>
<evidence type="ECO:0000256" key="3">
    <source>
        <dbReference type="ARBA" id="ARBA00022692"/>
    </source>
</evidence>
<gene>
    <name evidence="8" type="primary">ydjZ</name>
    <name evidence="8" type="ORF">BW727_100860</name>
</gene>
<dbReference type="OrthoDB" id="371137at2"/>
<organism evidence="8 9">
    <name type="scientific">Jeotgalibaca dankookensis</name>
    <dbReference type="NCBI Taxonomy" id="708126"/>
    <lineage>
        <taxon>Bacteria</taxon>
        <taxon>Bacillati</taxon>
        <taxon>Bacillota</taxon>
        <taxon>Bacilli</taxon>
        <taxon>Lactobacillales</taxon>
        <taxon>Carnobacteriaceae</taxon>
        <taxon>Jeotgalibaca</taxon>
    </lineage>
</organism>
<keyword evidence="4 6" id="KW-1133">Transmembrane helix</keyword>
<proteinExistence type="inferred from homology"/>
<sequence>MDPKHPHMFSKKTSLSFLRRYKRYFQISLRLLAISGVFLTIYGFYWGYHQNLFTSDLALSQFLQSIGPLAPFLFMMLQIIQTMFPLIPGGLTIPGGLMIFGMGYGYLLNFVGIMIGSIINFTLARKFGRPLVQSLMGNRTFNRYVRWLDNPKQFKRLFIFGMFFPLSPADLLCYLAGLSDLSYRDYLLILSLGKPIALFLYSYGMVEILNRLFQLL</sequence>
<feature type="domain" description="VTT" evidence="7">
    <location>
        <begin position="92"/>
        <end position="204"/>
    </location>
</feature>
<feature type="transmembrane region" description="Helical" evidence="6">
    <location>
        <begin position="27"/>
        <end position="48"/>
    </location>
</feature>
<keyword evidence="2 6" id="KW-1003">Cell membrane</keyword>
<comment type="subcellular location">
    <subcellularLocation>
        <location evidence="1 6">Cell membrane</location>
        <topology evidence="1 6">Multi-pass membrane protein</topology>
    </subcellularLocation>
</comment>
<evidence type="ECO:0000256" key="1">
    <source>
        <dbReference type="ARBA" id="ARBA00004651"/>
    </source>
</evidence>
<reference evidence="8 9" key="1">
    <citation type="journal article" date="2014" name="Int. J. Syst. Evol. Microbiol.">
        <title>Jeotgalibaca dankookensis gen. nov., sp. nov., a member of the family Carnobacteriaceae, isolated from seujeot (Korean traditional food).</title>
        <authorList>
            <person name="Lee D.G."/>
            <person name="Trujillo M.E."/>
            <person name="Kang H."/>
            <person name="Ahn T.Y."/>
        </authorList>
    </citation>
    <scope>NUCLEOTIDE SEQUENCE [LARGE SCALE GENOMIC DNA]</scope>
    <source>
        <strain evidence="8 9">EX-07</strain>
    </source>
</reference>
<evidence type="ECO:0000256" key="6">
    <source>
        <dbReference type="RuleBase" id="RU366058"/>
    </source>
</evidence>
<accession>A0A1S6INX0</accession>
<dbReference type="RefSeq" id="WP_062471997.1">
    <property type="nucleotide sequence ID" value="NZ_BBYN01000035.1"/>
</dbReference>
<dbReference type="PANTHER" id="PTHR12677:SF49">
    <property type="entry name" value="TVP38_TMEM64 FAMILY MEMBRANE PROTEIN"/>
    <property type="match status" value="1"/>
</dbReference>